<evidence type="ECO:0000256" key="5">
    <source>
        <dbReference type="ARBA" id="ARBA00022729"/>
    </source>
</evidence>
<evidence type="ECO:0000256" key="3">
    <source>
        <dbReference type="ARBA" id="ARBA00022452"/>
    </source>
</evidence>
<accession>A0A1Q5ZWM9</accession>
<evidence type="ECO:0000313" key="15">
    <source>
        <dbReference type="Proteomes" id="UP000186720"/>
    </source>
</evidence>
<dbReference type="PANTHER" id="PTHR30069:SF29">
    <property type="entry name" value="HEMOGLOBIN AND HEMOGLOBIN-HAPTOGLOBIN-BINDING PROTEIN 1-RELATED"/>
    <property type="match status" value="1"/>
</dbReference>
<keyword evidence="8" id="KW-0675">Receptor</keyword>
<keyword evidence="4 10" id="KW-0812">Transmembrane</keyword>
<evidence type="ECO:0000256" key="2">
    <source>
        <dbReference type="ARBA" id="ARBA00022448"/>
    </source>
</evidence>
<dbReference type="Proteomes" id="UP000186720">
    <property type="component" value="Unassembled WGS sequence"/>
</dbReference>
<keyword evidence="3 10" id="KW-1134">Transmembrane beta strand</keyword>
<comment type="caution">
    <text evidence="14">The sequence shown here is derived from an EMBL/GenBank/DDBJ whole genome shotgun (WGS) entry which is preliminary data.</text>
</comment>
<evidence type="ECO:0000256" key="4">
    <source>
        <dbReference type="ARBA" id="ARBA00022692"/>
    </source>
</evidence>
<evidence type="ECO:0000256" key="8">
    <source>
        <dbReference type="ARBA" id="ARBA00023170"/>
    </source>
</evidence>
<evidence type="ECO:0000256" key="9">
    <source>
        <dbReference type="ARBA" id="ARBA00023237"/>
    </source>
</evidence>
<dbReference type="STRING" id="1302689.RG47T_1632"/>
<name>A0A1Q5ZWM9_9SPHI</name>
<feature type="domain" description="TonB-dependent receptor-like beta-barrel" evidence="12">
    <location>
        <begin position="253"/>
        <end position="655"/>
    </location>
</feature>
<gene>
    <name evidence="14" type="ORF">RG47T_1632</name>
</gene>
<evidence type="ECO:0000256" key="10">
    <source>
        <dbReference type="PROSITE-ProRule" id="PRU01360"/>
    </source>
</evidence>
<dbReference type="Gene3D" id="2.40.170.20">
    <property type="entry name" value="TonB-dependent receptor, beta-barrel domain"/>
    <property type="match status" value="1"/>
</dbReference>
<dbReference type="PANTHER" id="PTHR30069">
    <property type="entry name" value="TONB-DEPENDENT OUTER MEMBRANE RECEPTOR"/>
    <property type="match status" value="1"/>
</dbReference>
<evidence type="ECO:0008006" key="16">
    <source>
        <dbReference type="Google" id="ProtNLM"/>
    </source>
</evidence>
<comment type="similarity">
    <text evidence="10 11">Belongs to the TonB-dependent receptor family.</text>
</comment>
<evidence type="ECO:0000256" key="11">
    <source>
        <dbReference type="RuleBase" id="RU003357"/>
    </source>
</evidence>
<keyword evidence="7 10" id="KW-0472">Membrane</keyword>
<evidence type="ECO:0000259" key="13">
    <source>
        <dbReference type="Pfam" id="PF07715"/>
    </source>
</evidence>
<dbReference type="PROSITE" id="PS52016">
    <property type="entry name" value="TONB_DEPENDENT_REC_3"/>
    <property type="match status" value="1"/>
</dbReference>
<evidence type="ECO:0000259" key="12">
    <source>
        <dbReference type="Pfam" id="PF00593"/>
    </source>
</evidence>
<dbReference type="EMBL" id="MPPL01000001">
    <property type="protein sequence ID" value="OKS86181.1"/>
    <property type="molecule type" value="Genomic_DNA"/>
</dbReference>
<dbReference type="Pfam" id="PF07715">
    <property type="entry name" value="Plug"/>
    <property type="match status" value="1"/>
</dbReference>
<dbReference type="RefSeq" id="WP_074488906.1">
    <property type="nucleotide sequence ID" value="NZ_FPAM01000013.1"/>
</dbReference>
<dbReference type="Gene3D" id="2.170.130.10">
    <property type="entry name" value="TonB-dependent receptor, plug domain"/>
    <property type="match status" value="1"/>
</dbReference>
<keyword evidence="9 10" id="KW-0998">Cell outer membrane</keyword>
<feature type="domain" description="TonB-dependent receptor plug" evidence="13">
    <location>
        <begin position="58"/>
        <end position="150"/>
    </location>
</feature>
<dbReference type="Pfam" id="PF00593">
    <property type="entry name" value="TonB_dep_Rec_b-barrel"/>
    <property type="match status" value="1"/>
</dbReference>
<protein>
    <recommendedName>
        <fullName evidence="16">TonB-dependent receptor plug domain-containing protein</fullName>
    </recommendedName>
</protein>
<sequence>MEKLAFGINIKRNYYHDTLKIGFAIFLILFSSQLKAQQDTTHKLKEVNVTSLSAPNVQTIVPVQQISSADFSHYAALTVADIAANFAGVNMKDYGGVGGLKTISVRSLGASHTGVLYDGVVLNDAQNGQIDLGKFSLYNVQSIALYNGQAPGIVQPARSFASASILDIKTIRPQLTEAKPYLISVGANGGSFGLINPYLQWQQRISKQWSFVLNGNYTYANGQYKYKETGDGSDTLAIRRNSDIKALQTDGALYWAKSDSNKFKIQFNYYNSDRGLPGPVIYYTTASNQRLQNHDLLVQSAYEYIAPGSFHLLINSKYSQNYLHYTDPDYLNNAGGVNEHYMQHEFYQSASVGYHILKNWEVSYSSDAALTNLFSDVYTSYYQYAFPTRLTLLNAVASDLNFNRWHFQANLLSSYIRDHVKNGVAADSKSAFTPTIAATFLPFKSSGLQLRAFYKDIFRNPTFAEQYYYAIRPRILNPERTKQYDIGVTYQKSFDGFVHDVAITADAYYNNVHNKIIYLPTRSPETPSVTNLGKVDIKGVDVTLKTNVIPAAGWMGIFSLNYTYQQAFDVTSPDDSFYKNQIPYTPKNLINLNAGINHGIWGLYYNGTLSSSRYYVSNNTAQYYLPTYNVSNASLVYKILANKLPVNASFEVNNIFNERYVVVYSYPMPGRSYRLSFQITI</sequence>
<dbReference type="InterPro" id="IPR000531">
    <property type="entry name" value="Beta-barrel_TonB"/>
</dbReference>
<evidence type="ECO:0000256" key="7">
    <source>
        <dbReference type="ARBA" id="ARBA00023136"/>
    </source>
</evidence>
<dbReference type="GO" id="GO:0044718">
    <property type="term" value="P:siderophore transmembrane transport"/>
    <property type="evidence" value="ECO:0007669"/>
    <property type="project" value="TreeGrafter"/>
</dbReference>
<dbReference type="GO" id="GO:0009279">
    <property type="term" value="C:cell outer membrane"/>
    <property type="evidence" value="ECO:0007669"/>
    <property type="project" value="UniProtKB-SubCell"/>
</dbReference>
<dbReference type="AlphaFoldDB" id="A0A1Q5ZWM9"/>
<dbReference type="InterPro" id="IPR039426">
    <property type="entry name" value="TonB-dep_rcpt-like"/>
</dbReference>
<proteinExistence type="inferred from homology"/>
<reference evidence="14 15" key="1">
    <citation type="submission" date="2016-11" db="EMBL/GenBank/DDBJ databases">
        <title>Whole Genome Sequencing of Mucilaginibacter polytrichastri RG4-7(T) isolated from the moss sample.</title>
        <authorList>
            <person name="Li Y."/>
        </authorList>
    </citation>
    <scope>NUCLEOTIDE SEQUENCE [LARGE SCALE GENOMIC DNA]</scope>
    <source>
        <strain evidence="14 15">RG4-7</strain>
    </source>
</reference>
<keyword evidence="6 11" id="KW-0798">TonB box</keyword>
<evidence type="ECO:0000313" key="14">
    <source>
        <dbReference type="EMBL" id="OKS86181.1"/>
    </source>
</evidence>
<keyword evidence="15" id="KW-1185">Reference proteome</keyword>
<keyword evidence="5" id="KW-0732">Signal</keyword>
<dbReference type="OrthoDB" id="9762903at2"/>
<evidence type="ECO:0000256" key="6">
    <source>
        <dbReference type="ARBA" id="ARBA00023077"/>
    </source>
</evidence>
<comment type="subcellular location">
    <subcellularLocation>
        <location evidence="1 10">Cell outer membrane</location>
        <topology evidence="1 10">Multi-pass membrane protein</topology>
    </subcellularLocation>
</comment>
<organism evidence="14 15">
    <name type="scientific">Mucilaginibacter polytrichastri</name>
    <dbReference type="NCBI Taxonomy" id="1302689"/>
    <lineage>
        <taxon>Bacteria</taxon>
        <taxon>Pseudomonadati</taxon>
        <taxon>Bacteroidota</taxon>
        <taxon>Sphingobacteriia</taxon>
        <taxon>Sphingobacteriales</taxon>
        <taxon>Sphingobacteriaceae</taxon>
        <taxon>Mucilaginibacter</taxon>
    </lineage>
</organism>
<dbReference type="GO" id="GO:0015344">
    <property type="term" value="F:siderophore uptake transmembrane transporter activity"/>
    <property type="evidence" value="ECO:0007669"/>
    <property type="project" value="TreeGrafter"/>
</dbReference>
<dbReference type="InterPro" id="IPR036942">
    <property type="entry name" value="Beta-barrel_TonB_sf"/>
</dbReference>
<dbReference type="SUPFAM" id="SSF56935">
    <property type="entry name" value="Porins"/>
    <property type="match status" value="1"/>
</dbReference>
<dbReference type="InterPro" id="IPR037066">
    <property type="entry name" value="Plug_dom_sf"/>
</dbReference>
<dbReference type="InterPro" id="IPR012910">
    <property type="entry name" value="Plug_dom"/>
</dbReference>
<keyword evidence="2 10" id="KW-0813">Transport</keyword>
<evidence type="ECO:0000256" key="1">
    <source>
        <dbReference type="ARBA" id="ARBA00004571"/>
    </source>
</evidence>